<dbReference type="EMBL" id="ASGP02000003">
    <property type="protein sequence ID" value="KAH9517478.1"/>
    <property type="molecule type" value="Genomic_DNA"/>
</dbReference>
<protein>
    <submittedName>
        <fullName evidence="1">Uncharacterized protein</fullName>
    </submittedName>
</protein>
<dbReference type="AlphaFoldDB" id="A0A922I2T7"/>
<keyword evidence="2" id="KW-1185">Reference proteome</keyword>
<name>A0A922I2T7_DERFA</name>
<dbReference type="Proteomes" id="UP000790347">
    <property type="component" value="Unassembled WGS sequence"/>
</dbReference>
<accession>A0A922I2T7</accession>
<gene>
    <name evidence="1" type="ORF">DERF_008151</name>
</gene>
<proteinExistence type="predicted"/>
<evidence type="ECO:0000313" key="2">
    <source>
        <dbReference type="Proteomes" id="UP000790347"/>
    </source>
</evidence>
<reference evidence="1" key="1">
    <citation type="submission" date="2013-05" db="EMBL/GenBank/DDBJ databases">
        <authorList>
            <person name="Yim A.K.Y."/>
            <person name="Chan T.F."/>
            <person name="Ji K.M."/>
            <person name="Liu X.Y."/>
            <person name="Zhou J.W."/>
            <person name="Li R.Q."/>
            <person name="Yang K.Y."/>
            <person name="Li J."/>
            <person name="Li M."/>
            <person name="Law P.T.W."/>
            <person name="Wu Y.L."/>
            <person name="Cai Z.L."/>
            <person name="Qin H."/>
            <person name="Bao Y."/>
            <person name="Leung R.K.K."/>
            <person name="Ng P.K.S."/>
            <person name="Zou J."/>
            <person name="Zhong X.J."/>
            <person name="Ran P.X."/>
            <person name="Zhong N.S."/>
            <person name="Liu Z.G."/>
            <person name="Tsui S.K.W."/>
        </authorList>
    </citation>
    <scope>NUCLEOTIDE SEQUENCE</scope>
    <source>
        <strain evidence="1">Derf</strain>
        <tissue evidence="1">Whole organism</tissue>
    </source>
</reference>
<evidence type="ECO:0000313" key="1">
    <source>
        <dbReference type="EMBL" id="KAH9517478.1"/>
    </source>
</evidence>
<reference evidence="1" key="2">
    <citation type="journal article" date="2022" name="Res Sq">
        <title>Comparative Genomics Reveals Insights into the Divergent Evolution of Astigmatic Mites and Household Pest Adaptations.</title>
        <authorList>
            <person name="Xiong Q."/>
            <person name="Wan A.T.-Y."/>
            <person name="Liu X.-Y."/>
            <person name="Fung C.S.-H."/>
            <person name="Xiao X."/>
            <person name="Malainual N."/>
            <person name="Hou J."/>
            <person name="Wang L."/>
            <person name="Wang M."/>
            <person name="Yang K."/>
            <person name="Cui Y."/>
            <person name="Leung E."/>
            <person name="Nong W."/>
            <person name="Shin S.-K."/>
            <person name="Au S."/>
            <person name="Jeong K.Y."/>
            <person name="Chew F.T."/>
            <person name="Hui J."/>
            <person name="Leung T.F."/>
            <person name="Tungtrongchitr A."/>
            <person name="Zhong N."/>
            <person name="Liu Z."/>
            <person name="Tsui S."/>
        </authorList>
    </citation>
    <scope>NUCLEOTIDE SEQUENCE</scope>
    <source>
        <strain evidence="1">Derf</strain>
        <tissue evidence="1">Whole organism</tissue>
    </source>
</reference>
<organism evidence="1 2">
    <name type="scientific">Dermatophagoides farinae</name>
    <name type="common">American house dust mite</name>
    <dbReference type="NCBI Taxonomy" id="6954"/>
    <lineage>
        <taxon>Eukaryota</taxon>
        <taxon>Metazoa</taxon>
        <taxon>Ecdysozoa</taxon>
        <taxon>Arthropoda</taxon>
        <taxon>Chelicerata</taxon>
        <taxon>Arachnida</taxon>
        <taxon>Acari</taxon>
        <taxon>Acariformes</taxon>
        <taxon>Sarcoptiformes</taxon>
        <taxon>Astigmata</taxon>
        <taxon>Psoroptidia</taxon>
        <taxon>Analgoidea</taxon>
        <taxon>Pyroglyphidae</taxon>
        <taxon>Dermatophagoidinae</taxon>
        <taxon>Dermatophagoides</taxon>
    </lineage>
</organism>
<comment type="caution">
    <text evidence="1">The sequence shown here is derived from an EMBL/GenBank/DDBJ whole genome shotgun (WGS) entry which is preliminary data.</text>
</comment>
<sequence>MDPCLGQSLDRELSNDSCFHSASGGTSVYSEIRSTATTLFSISANIRTHQFNASVTFNAYDKERPILLPVRPSLVIVAKNEAKNTSKLAKNSSLI</sequence>